<accession>A0ABY4HBU3</accession>
<name>A0ABY4HBU3_9BACI</name>
<keyword evidence="4 8" id="KW-0812">Transmembrane</keyword>
<evidence type="ECO:0000256" key="2">
    <source>
        <dbReference type="ARBA" id="ARBA00008914"/>
    </source>
</evidence>
<dbReference type="EMBL" id="CP095075">
    <property type="protein sequence ID" value="UOR11907.1"/>
    <property type="molecule type" value="Genomic_DNA"/>
</dbReference>
<evidence type="ECO:0000256" key="5">
    <source>
        <dbReference type="ARBA" id="ARBA00022989"/>
    </source>
</evidence>
<dbReference type="Pfam" id="PF13677">
    <property type="entry name" value="MotB_plug"/>
    <property type="match status" value="1"/>
</dbReference>
<reference evidence="10" key="1">
    <citation type="submission" date="2022-04" db="EMBL/GenBank/DDBJ databases">
        <title>Halobacillus sp. isolated from saltern.</title>
        <authorList>
            <person name="Won M."/>
            <person name="Lee C.-M."/>
            <person name="Woen H.-Y."/>
            <person name="Kwon S.-W."/>
        </authorList>
    </citation>
    <scope>NUCLEOTIDE SEQUENCE</scope>
    <source>
        <strain evidence="10">SSHM10-5</strain>
    </source>
</reference>
<evidence type="ECO:0000256" key="7">
    <source>
        <dbReference type="PROSITE-ProRule" id="PRU00473"/>
    </source>
</evidence>
<evidence type="ECO:0000313" key="11">
    <source>
        <dbReference type="Proteomes" id="UP000830326"/>
    </source>
</evidence>
<keyword evidence="10" id="KW-0282">Flagellum</keyword>
<evidence type="ECO:0000256" key="1">
    <source>
        <dbReference type="ARBA" id="ARBA00004162"/>
    </source>
</evidence>
<dbReference type="SUPFAM" id="SSF103088">
    <property type="entry name" value="OmpA-like"/>
    <property type="match status" value="1"/>
</dbReference>
<dbReference type="PROSITE" id="PS51123">
    <property type="entry name" value="OMPA_2"/>
    <property type="match status" value="1"/>
</dbReference>
<dbReference type="PANTHER" id="PTHR30329:SF16">
    <property type="entry name" value="CHEMOTAXIS MOTB PROTEIN"/>
    <property type="match status" value="1"/>
</dbReference>
<comment type="similarity">
    <text evidence="2">Belongs to the MotB family.</text>
</comment>
<evidence type="ECO:0000313" key="10">
    <source>
        <dbReference type="EMBL" id="UOR11907.1"/>
    </source>
</evidence>
<keyword evidence="11" id="KW-1185">Reference proteome</keyword>
<evidence type="ECO:0000256" key="8">
    <source>
        <dbReference type="SAM" id="Phobius"/>
    </source>
</evidence>
<comment type="subcellular location">
    <subcellularLocation>
        <location evidence="1">Cell membrane</location>
        <topology evidence="1">Single-pass membrane protein</topology>
    </subcellularLocation>
</comment>
<dbReference type="PANTHER" id="PTHR30329">
    <property type="entry name" value="STATOR ELEMENT OF FLAGELLAR MOTOR COMPLEX"/>
    <property type="match status" value="1"/>
</dbReference>
<keyword evidence="10" id="KW-0966">Cell projection</keyword>
<evidence type="ECO:0000256" key="6">
    <source>
        <dbReference type="ARBA" id="ARBA00023136"/>
    </source>
</evidence>
<dbReference type="CDD" id="cd07185">
    <property type="entry name" value="OmpA_C-like"/>
    <property type="match status" value="1"/>
</dbReference>
<dbReference type="RefSeq" id="WP_245032321.1">
    <property type="nucleotide sequence ID" value="NZ_CP095075.1"/>
</dbReference>
<dbReference type="InterPro" id="IPR025713">
    <property type="entry name" value="MotB-like_N_dom"/>
</dbReference>
<evidence type="ECO:0000256" key="3">
    <source>
        <dbReference type="ARBA" id="ARBA00022475"/>
    </source>
</evidence>
<keyword evidence="10" id="KW-0969">Cilium</keyword>
<dbReference type="InterPro" id="IPR036737">
    <property type="entry name" value="OmpA-like_sf"/>
</dbReference>
<dbReference type="Proteomes" id="UP000830326">
    <property type="component" value="Chromosome"/>
</dbReference>
<feature type="transmembrane region" description="Helical" evidence="8">
    <location>
        <begin position="21"/>
        <end position="38"/>
    </location>
</feature>
<dbReference type="NCBIfam" id="NF005382">
    <property type="entry name" value="PRK06925.1"/>
    <property type="match status" value="1"/>
</dbReference>
<dbReference type="InterPro" id="IPR006665">
    <property type="entry name" value="OmpA-like"/>
</dbReference>
<organism evidence="10 11">
    <name type="scientific">Halobacillus amylolyticus</name>
    <dbReference type="NCBI Taxonomy" id="2932259"/>
    <lineage>
        <taxon>Bacteria</taxon>
        <taxon>Bacillati</taxon>
        <taxon>Bacillota</taxon>
        <taxon>Bacilli</taxon>
        <taxon>Bacillales</taxon>
        <taxon>Bacillaceae</taxon>
        <taxon>Halobacillus</taxon>
    </lineage>
</organism>
<proteinExistence type="inferred from homology"/>
<gene>
    <name evidence="10" type="primary">motB</name>
    <name evidence="10" type="ORF">MUO15_20540</name>
</gene>
<keyword evidence="5 8" id="KW-1133">Transmembrane helix</keyword>
<keyword evidence="3" id="KW-1003">Cell membrane</keyword>
<dbReference type="InterPro" id="IPR050330">
    <property type="entry name" value="Bact_OuterMem_StrucFunc"/>
</dbReference>
<sequence>MKFRQRKKVENKGSPRWMTTYADMITLILVFFILLFSMSQINLVKFDSIAESFRNRMVFDFQPSPVESNYPAEHAKMQENGEMNNEFEEPVDKPQNMAEPSDLDELFKEVNQYLETNQLQNTISAMRTDLGVVLVLQEQLLFETGEAAILESGKPFLSKVGTLLTNIPNYVKVEGHTDNRPISTFKYPSNWELSGARASSVIRYLTSTIEGLGQSRFSAVAYADTRPIVSNNSPENWSKNRRVEIVIIDPKSPS</sequence>
<keyword evidence="6 7" id="KW-0472">Membrane</keyword>
<dbReference type="Gene3D" id="3.30.1330.60">
    <property type="entry name" value="OmpA-like domain"/>
    <property type="match status" value="1"/>
</dbReference>
<evidence type="ECO:0000259" key="9">
    <source>
        <dbReference type="PROSITE" id="PS51123"/>
    </source>
</evidence>
<feature type="domain" description="OmpA-like" evidence="9">
    <location>
        <begin position="129"/>
        <end position="251"/>
    </location>
</feature>
<evidence type="ECO:0000256" key="4">
    <source>
        <dbReference type="ARBA" id="ARBA00022692"/>
    </source>
</evidence>
<dbReference type="Pfam" id="PF00691">
    <property type="entry name" value="OmpA"/>
    <property type="match status" value="1"/>
</dbReference>
<protein>
    <submittedName>
        <fullName evidence="10">Flagellar motor protein MotB</fullName>
    </submittedName>
</protein>